<evidence type="ECO:0000313" key="9">
    <source>
        <dbReference type="Proteomes" id="UP000013569"/>
    </source>
</evidence>
<dbReference type="Pfam" id="PF00378">
    <property type="entry name" value="ECH_1"/>
    <property type="match status" value="1"/>
</dbReference>
<evidence type="ECO:0000256" key="2">
    <source>
        <dbReference type="ARBA" id="ARBA00005254"/>
    </source>
</evidence>
<proteinExistence type="inferred from homology"/>
<dbReference type="Gene3D" id="3.90.226.10">
    <property type="entry name" value="2-enoyl-CoA Hydratase, Chain A, domain 1"/>
    <property type="match status" value="1"/>
</dbReference>
<comment type="similarity">
    <text evidence="2 6">Belongs to the enoyl-CoA hydratase/isomerase family.</text>
</comment>
<keyword evidence="3" id="KW-0443">Lipid metabolism</keyword>
<dbReference type="Proteomes" id="UP000013569">
    <property type="component" value="Unassembled WGS sequence"/>
</dbReference>
<reference evidence="8 9" key="1">
    <citation type="journal article" date="2013" name="Genome Announc.">
        <title>Draft Genome Sequence of a Benzothiophene-Desulfurizing Bacterium, Gordona terrae Strain C-6.</title>
        <authorList>
            <person name="Wang W."/>
            <person name="Ma T."/>
            <person name="Ren Y."/>
            <person name="Li G."/>
        </authorList>
    </citation>
    <scope>NUCLEOTIDE SEQUENCE [LARGE SCALE GENOMIC DNA]</scope>
    <source>
        <strain evidence="8 9">C-6</strain>
    </source>
</reference>
<evidence type="ECO:0000256" key="4">
    <source>
        <dbReference type="ARBA" id="ARBA00023709"/>
    </source>
</evidence>
<protein>
    <submittedName>
        <fullName evidence="8">Enoyl-CoA hydratase / carnithine racemase</fullName>
    </submittedName>
</protein>
<evidence type="ECO:0000313" key="8">
    <source>
        <dbReference type="EMBL" id="EON34869.1"/>
    </source>
</evidence>
<organism evidence="8 9">
    <name type="scientific">Gordonia terrae C-6</name>
    <dbReference type="NCBI Taxonomy" id="1316928"/>
    <lineage>
        <taxon>Bacteria</taxon>
        <taxon>Bacillati</taxon>
        <taxon>Actinomycetota</taxon>
        <taxon>Actinomycetes</taxon>
        <taxon>Mycobacteriales</taxon>
        <taxon>Gordoniaceae</taxon>
        <taxon>Gordonia</taxon>
    </lineage>
</organism>
<dbReference type="GO" id="GO:0004300">
    <property type="term" value="F:enoyl-CoA hydratase activity"/>
    <property type="evidence" value="ECO:0007669"/>
    <property type="project" value="UniProtKB-EC"/>
</dbReference>
<dbReference type="PANTHER" id="PTHR43802:SF1">
    <property type="entry name" value="IP11341P-RELATED"/>
    <property type="match status" value="1"/>
</dbReference>
<dbReference type="SUPFAM" id="SSF52096">
    <property type="entry name" value="ClpP/crotonase"/>
    <property type="match status" value="1"/>
</dbReference>
<dbReference type="PATRIC" id="fig|1316928.3.peg.287"/>
<evidence type="ECO:0000256" key="3">
    <source>
        <dbReference type="ARBA" id="ARBA00022832"/>
    </source>
</evidence>
<keyword evidence="3" id="KW-0276">Fatty acid metabolism</keyword>
<comment type="function">
    <text evidence="1">Could possibly oxidize fatty acids using specific components.</text>
</comment>
<comment type="catalytic activity">
    <reaction evidence="4">
        <text>a (3S)-3-hydroxyacyl-CoA = a (2E)-enoyl-CoA + H2O</text>
        <dbReference type="Rhea" id="RHEA:16105"/>
        <dbReference type="ChEBI" id="CHEBI:15377"/>
        <dbReference type="ChEBI" id="CHEBI:57318"/>
        <dbReference type="ChEBI" id="CHEBI:58856"/>
        <dbReference type="EC" id="4.2.1.17"/>
    </reaction>
</comment>
<sequence length="276" mass="29175">MGTGDTPTVLVAADGPIRILTLNRPRRRNALNAELIADLDRALSDAEADPDAGAIVLTGAGPSFCAGADLKYFLELDERGESPIEFLRDVSALCTRLETSRLPVIAAIHGHAVAGGMELALACDVVIAADTALIGDGHVRNNLLPAGGASVRLPRKLGASMARWLALTGELVAAQQLMPTGWLHSVVPEDTLVDAATAAARILTDQHGPAQARYKRLLFDLDTVDPHTGLALELDTFDAHWRAHDVPTALKKFLTRPTTSAPAVPQTAVSQTGARR</sequence>
<dbReference type="InterPro" id="IPR001753">
    <property type="entry name" value="Enoyl-CoA_hydra/iso"/>
</dbReference>
<dbReference type="EMBL" id="AQPW01000001">
    <property type="protein sequence ID" value="EON34869.1"/>
    <property type="molecule type" value="Genomic_DNA"/>
</dbReference>
<name>R7YGG7_9ACTN</name>
<dbReference type="PANTHER" id="PTHR43802">
    <property type="entry name" value="ENOYL-COA HYDRATASE"/>
    <property type="match status" value="1"/>
</dbReference>
<comment type="caution">
    <text evidence="8">The sequence shown here is derived from an EMBL/GenBank/DDBJ whole genome shotgun (WGS) entry which is preliminary data.</text>
</comment>
<comment type="catalytic activity">
    <reaction evidence="5">
        <text>a 4-saturated-(3S)-3-hydroxyacyl-CoA = a (3E)-enoyl-CoA + H2O</text>
        <dbReference type="Rhea" id="RHEA:20724"/>
        <dbReference type="ChEBI" id="CHEBI:15377"/>
        <dbReference type="ChEBI" id="CHEBI:58521"/>
        <dbReference type="ChEBI" id="CHEBI:137480"/>
        <dbReference type="EC" id="4.2.1.17"/>
    </reaction>
</comment>
<evidence type="ECO:0000256" key="5">
    <source>
        <dbReference type="ARBA" id="ARBA00023717"/>
    </source>
</evidence>
<accession>R7YGG7</accession>
<dbReference type="InterPro" id="IPR029045">
    <property type="entry name" value="ClpP/crotonase-like_dom_sf"/>
</dbReference>
<gene>
    <name evidence="8" type="ORF">GTC6_01400</name>
</gene>
<dbReference type="CDD" id="cd06558">
    <property type="entry name" value="crotonase-like"/>
    <property type="match status" value="1"/>
</dbReference>
<feature type="region of interest" description="Disordered" evidence="7">
    <location>
        <begin position="256"/>
        <end position="276"/>
    </location>
</feature>
<evidence type="ECO:0000256" key="6">
    <source>
        <dbReference type="RuleBase" id="RU003707"/>
    </source>
</evidence>
<dbReference type="OrthoDB" id="8452484at2"/>
<evidence type="ECO:0000256" key="7">
    <source>
        <dbReference type="SAM" id="MobiDB-lite"/>
    </source>
</evidence>
<dbReference type="InterPro" id="IPR018376">
    <property type="entry name" value="Enoyl-CoA_hyd/isom_CS"/>
</dbReference>
<dbReference type="GO" id="GO:0006631">
    <property type="term" value="P:fatty acid metabolic process"/>
    <property type="evidence" value="ECO:0007669"/>
    <property type="project" value="UniProtKB-KW"/>
</dbReference>
<evidence type="ECO:0000256" key="1">
    <source>
        <dbReference type="ARBA" id="ARBA00002994"/>
    </source>
</evidence>
<dbReference type="PROSITE" id="PS00166">
    <property type="entry name" value="ENOYL_COA_HYDRATASE"/>
    <property type="match status" value="1"/>
</dbReference>
<dbReference type="AlphaFoldDB" id="R7YGG7"/>